<dbReference type="SUPFAM" id="SSF48300">
    <property type="entry name" value="Ribosomal protein L7/12, oligomerisation (N-terminal) domain"/>
    <property type="match status" value="1"/>
</dbReference>
<evidence type="ECO:0000313" key="7">
    <source>
        <dbReference type="EMBL" id="QEK39229.1"/>
    </source>
</evidence>
<protein>
    <recommendedName>
        <fullName evidence="4">50S ribosomal protein L7/L12</fullName>
    </recommendedName>
</protein>
<evidence type="ECO:0000313" key="8">
    <source>
        <dbReference type="Proteomes" id="UP000324924"/>
    </source>
</evidence>
<evidence type="ECO:0000259" key="6">
    <source>
        <dbReference type="Pfam" id="PF16320"/>
    </source>
</evidence>
<evidence type="ECO:0000256" key="3">
    <source>
        <dbReference type="ARBA" id="ARBA00023274"/>
    </source>
</evidence>
<dbReference type="Pfam" id="PF00542">
    <property type="entry name" value="Ribosomal_L12"/>
    <property type="match status" value="1"/>
</dbReference>
<name>A0A5C0UHI1_9PROT</name>
<dbReference type="InterPro" id="IPR036235">
    <property type="entry name" value="Ribosomal_bL12_oligo_N_sf"/>
</dbReference>
<evidence type="ECO:0000256" key="1">
    <source>
        <dbReference type="ARBA" id="ARBA00007197"/>
    </source>
</evidence>
<feature type="domain" description="Large ribosomal subunit protein bL12 C-terminal" evidence="5">
    <location>
        <begin position="85"/>
        <end position="151"/>
    </location>
</feature>
<feature type="domain" description="Large ribosomal subunit protein bL12 oligomerization" evidence="6">
    <location>
        <begin position="29"/>
        <end position="70"/>
    </location>
</feature>
<dbReference type="PANTHER" id="PTHR45987">
    <property type="entry name" value="39S RIBOSOMAL PROTEIN L12"/>
    <property type="match status" value="1"/>
</dbReference>
<keyword evidence="3" id="KW-0687">Ribonucleoprotein</keyword>
<keyword evidence="8" id="KW-1185">Reference proteome</keyword>
<dbReference type="PANTHER" id="PTHR45987:SF4">
    <property type="entry name" value="LARGE RIBOSOMAL SUBUNIT PROTEIN BL12M"/>
    <property type="match status" value="1"/>
</dbReference>
<dbReference type="InterPro" id="IPR014719">
    <property type="entry name" value="Ribosomal_bL12_C/ClpS-like"/>
</dbReference>
<reference evidence="7 8" key="1">
    <citation type="submission" date="2019-08" db="EMBL/GenBank/DDBJ databases">
        <title>Highly reduced genomes of protist endosymbionts show evolutionary convergence.</title>
        <authorList>
            <person name="George E."/>
            <person name="Husnik F."/>
            <person name="Tashyreva D."/>
            <person name="Prokopchuk G."/>
            <person name="Horak A."/>
            <person name="Kwong W.K."/>
            <person name="Lukes J."/>
            <person name="Keeling P.J."/>
        </authorList>
    </citation>
    <scope>NUCLEOTIDE SEQUENCE [LARGE SCALE GENOMIC DNA]</scope>
    <source>
        <strain evidence="7">1604HC</strain>
    </source>
</reference>
<dbReference type="KEGG" id="nabu:FZC36_02220"/>
<dbReference type="SUPFAM" id="SSF54736">
    <property type="entry name" value="ClpS-like"/>
    <property type="match status" value="1"/>
</dbReference>
<dbReference type="EMBL" id="CP043314">
    <property type="protein sequence ID" value="QEK39229.1"/>
    <property type="molecule type" value="Genomic_DNA"/>
</dbReference>
<dbReference type="Gene3D" id="3.30.1390.10">
    <property type="match status" value="1"/>
</dbReference>
<dbReference type="GO" id="GO:1990904">
    <property type="term" value="C:ribonucleoprotein complex"/>
    <property type="evidence" value="ECO:0007669"/>
    <property type="project" value="UniProtKB-KW"/>
</dbReference>
<evidence type="ECO:0000256" key="4">
    <source>
        <dbReference type="ARBA" id="ARBA00035412"/>
    </source>
</evidence>
<dbReference type="Pfam" id="PF16320">
    <property type="entry name" value="Ribosomal_L12_N"/>
    <property type="match status" value="1"/>
</dbReference>
<dbReference type="InterPro" id="IPR000206">
    <property type="entry name" value="Ribosomal_bL12"/>
</dbReference>
<dbReference type="GO" id="GO:0003729">
    <property type="term" value="F:mRNA binding"/>
    <property type="evidence" value="ECO:0007669"/>
    <property type="project" value="TreeGrafter"/>
</dbReference>
<proteinExistence type="inferred from homology"/>
<dbReference type="InterPro" id="IPR013823">
    <property type="entry name" value="Ribosomal_bL12_C"/>
</dbReference>
<organism evidence="7 8">
    <name type="scientific">Candidatus Nesciobacter abundans</name>
    <dbReference type="NCBI Taxonomy" id="2601668"/>
    <lineage>
        <taxon>Bacteria</taxon>
        <taxon>Pseudomonadati</taxon>
        <taxon>Pseudomonadota</taxon>
        <taxon>Alphaproteobacteria</taxon>
        <taxon>Holosporales</taxon>
        <taxon>Holosporaceae</taxon>
        <taxon>Candidatus Nesciobacter</taxon>
    </lineage>
</organism>
<evidence type="ECO:0000259" key="5">
    <source>
        <dbReference type="Pfam" id="PF00542"/>
    </source>
</evidence>
<dbReference type="Gene3D" id="1.20.5.710">
    <property type="entry name" value="Single helix bin"/>
    <property type="match status" value="1"/>
</dbReference>
<dbReference type="GO" id="GO:0003735">
    <property type="term" value="F:structural constituent of ribosome"/>
    <property type="evidence" value="ECO:0007669"/>
    <property type="project" value="InterPro"/>
</dbReference>
<dbReference type="AlphaFoldDB" id="A0A5C0UHI1"/>
<evidence type="ECO:0000256" key="2">
    <source>
        <dbReference type="ARBA" id="ARBA00022980"/>
    </source>
</evidence>
<gene>
    <name evidence="7" type="ORF">FZC36_02220</name>
</gene>
<dbReference type="InterPro" id="IPR008932">
    <property type="entry name" value="Ribosomal_bL12_oligo"/>
</dbReference>
<keyword evidence="2 7" id="KW-0689">Ribosomal protein</keyword>
<dbReference type="GO" id="GO:0006412">
    <property type="term" value="P:translation"/>
    <property type="evidence" value="ECO:0007669"/>
    <property type="project" value="InterPro"/>
</dbReference>
<sequence>MLDKIIWRIFVNKKDILNSFSGLDSEEKKGTILEILNSLTLKESADIVTELKEAWGVSDAPVAQVQAQAADSENSGEAKEEKKDFELKLNEFPADKKAKVIKAIKSINASLGLGEIMGLVKDLPASLGTFPKDDANKHKAALEAEGAKVSLV</sequence>
<comment type="similarity">
    <text evidence="1">Belongs to the bacterial ribosomal protein bL12 family.</text>
</comment>
<dbReference type="GO" id="GO:0005840">
    <property type="term" value="C:ribosome"/>
    <property type="evidence" value="ECO:0007669"/>
    <property type="project" value="UniProtKB-KW"/>
</dbReference>
<dbReference type="GO" id="GO:0005737">
    <property type="term" value="C:cytoplasm"/>
    <property type="evidence" value="ECO:0007669"/>
    <property type="project" value="UniProtKB-ARBA"/>
</dbReference>
<dbReference type="Proteomes" id="UP000324924">
    <property type="component" value="Chromosome"/>
</dbReference>
<accession>A0A5C0UHI1</accession>